<feature type="compositionally biased region" description="Basic and acidic residues" evidence="1">
    <location>
        <begin position="1"/>
        <end position="10"/>
    </location>
</feature>
<reference evidence="3" key="2">
    <citation type="submission" date="2015-01" db="EMBL/GenBank/DDBJ databases">
        <title>Evolutionary Origins and Diversification of the Mycorrhizal Mutualists.</title>
        <authorList>
            <consortium name="DOE Joint Genome Institute"/>
            <consortium name="Mycorrhizal Genomics Consortium"/>
            <person name="Kohler A."/>
            <person name="Kuo A."/>
            <person name="Nagy L.G."/>
            <person name="Floudas D."/>
            <person name="Copeland A."/>
            <person name="Barry K.W."/>
            <person name="Cichocki N."/>
            <person name="Veneault-Fourrey C."/>
            <person name="LaButti K."/>
            <person name="Lindquist E.A."/>
            <person name="Lipzen A."/>
            <person name="Lundell T."/>
            <person name="Morin E."/>
            <person name="Murat C."/>
            <person name="Riley R."/>
            <person name="Ohm R."/>
            <person name="Sun H."/>
            <person name="Tunlid A."/>
            <person name="Henrissat B."/>
            <person name="Grigoriev I.V."/>
            <person name="Hibbett D.S."/>
            <person name="Martin F."/>
        </authorList>
    </citation>
    <scope>NUCLEOTIDE SEQUENCE [LARGE SCALE GENOMIC DNA]</scope>
    <source>
        <strain evidence="3">MAFF 305830</strain>
    </source>
</reference>
<accession>A0A0C3B882</accession>
<reference evidence="2 3" key="1">
    <citation type="submission" date="2014-04" db="EMBL/GenBank/DDBJ databases">
        <authorList>
            <consortium name="DOE Joint Genome Institute"/>
            <person name="Kuo A."/>
            <person name="Zuccaro A."/>
            <person name="Kohler A."/>
            <person name="Nagy L.G."/>
            <person name="Floudas D."/>
            <person name="Copeland A."/>
            <person name="Barry K.W."/>
            <person name="Cichocki N."/>
            <person name="Veneault-Fourrey C."/>
            <person name="LaButti K."/>
            <person name="Lindquist E.A."/>
            <person name="Lipzen A."/>
            <person name="Lundell T."/>
            <person name="Morin E."/>
            <person name="Murat C."/>
            <person name="Sun H."/>
            <person name="Tunlid A."/>
            <person name="Henrissat B."/>
            <person name="Grigoriev I.V."/>
            <person name="Hibbett D.S."/>
            <person name="Martin F."/>
            <person name="Nordberg H.P."/>
            <person name="Cantor M.N."/>
            <person name="Hua S.X."/>
        </authorList>
    </citation>
    <scope>NUCLEOTIDE SEQUENCE [LARGE SCALE GENOMIC DNA]</scope>
    <source>
        <strain evidence="2 3">MAFF 305830</strain>
    </source>
</reference>
<evidence type="ECO:0000313" key="3">
    <source>
        <dbReference type="Proteomes" id="UP000054097"/>
    </source>
</evidence>
<feature type="compositionally biased region" description="Polar residues" evidence="1">
    <location>
        <begin position="11"/>
        <end position="30"/>
    </location>
</feature>
<evidence type="ECO:0000256" key="1">
    <source>
        <dbReference type="SAM" id="MobiDB-lite"/>
    </source>
</evidence>
<dbReference type="OrthoDB" id="2961863at2759"/>
<keyword evidence="3" id="KW-1185">Reference proteome</keyword>
<gene>
    <name evidence="2" type="ORF">M408DRAFT_69663</name>
</gene>
<dbReference type="Pfam" id="PF09471">
    <property type="entry name" value="Peptidase_M64"/>
    <property type="match status" value="1"/>
</dbReference>
<dbReference type="Proteomes" id="UP000054097">
    <property type="component" value="Unassembled WGS sequence"/>
</dbReference>
<evidence type="ECO:0000313" key="2">
    <source>
        <dbReference type="EMBL" id="KIM28354.1"/>
    </source>
</evidence>
<dbReference type="InterPro" id="IPR024079">
    <property type="entry name" value="MetalloPept_cat_dom_sf"/>
</dbReference>
<feature type="region of interest" description="Disordered" evidence="1">
    <location>
        <begin position="1"/>
        <end position="53"/>
    </location>
</feature>
<protein>
    <recommendedName>
        <fullName evidence="4">IgA peptidase M64-domain-containing protein</fullName>
    </recommendedName>
</protein>
<dbReference type="Gene3D" id="3.40.390.10">
    <property type="entry name" value="Collagenase (Catalytic Domain)"/>
    <property type="match status" value="1"/>
</dbReference>
<evidence type="ECO:0008006" key="4">
    <source>
        <dbReference type="Google" id="ProtNLM"/>
    </source>
</evidence>
<dbReference type="HOGENOM" id="CLU_030040_0_0_1"/>
<proteinExistence type="predicted"/>
<dbReference type="GO" id="GO:0008237">
    <property type="term" value="F:metallopeptidase activity"/>
    <property type="evidence" value="ECO:0007669"/>
    <property type="project" value="InterPro"/>
</dbReference>
<dbReference type="EMBL" id="KN824293">
    <property type="protein sequence ID" value="KIM28354.1"/>
    <property type="molecule type" value="Genomic_DNA"/>
</dbReference>
<dbReference type="InterPro" id="IPR019026">
    <property type="entry name" value="Peptidase_M64_IgA"/>
</dbReference>
<sequence length="514" mass="56645">MLKALEHECSQDTPTAILSPTYDTQFPTKNTIRHPKPLPHPPPLKMTPLHSSGPSSNRIDLVFFSDGYTAEEESKFLEDAHRLANDISANQTFSTVKPLLNIWAAFTASNDSGIGTDKEPKDTVFGLYRVGTELRAIYCGKKQVARAACASLGTGCDYPILLANSPYYGGLGGEFSITTASVLNGALVLRHELGHSIINVGEEYDGGFAYYGPNSAPSPLTGTIKWGNWLSNPSRVSNTSIIPERSVSPLQAYPWTLLNRSAPYTSIFNSSGTYYSHMIRCSLSGLPRTSDLNVLLDGTDIGWEPRPGVGVDRWHYDILRDQKLSAGTHNLTFSLGSSAIEGQAQLCSFEIIEYGNPTESVLFNTDVGNVAAYPTFSMWNGTTYRPTNEGCLMRQVVLPHFCQPCLEGLWLQLLKRVDLIDELVINYDDPEGNVYIRLTPVPLGEFRGDRMSPVESLKISWALNGTNLPQYSGKDVIVLPRTDAVGSWQVYTDFQTEEVRANSVYLNSSRVFSI</sequence>
<dbReference type="AlphaFoldDB" id="A0A0C3B882"/>
<organism evidence="2 3">
    <name type="scientific">Serendipita vermifera MAFF 305830</name>
    <dbReference type="NCBI Taxonomy" id="933852"/>
    <lineage>
        <taxon>Eukaryota</taxon>
        <taxon>Fungi</taxon>
        <taxon>Dikarya</taxon>
        <taxon>Basidiomycota</taxon>
        <taxon>Agaricomycotina</taxon>
        <taxon>Agaricomycetes</taxon>
        <taxon>Sebacinales</taxon>
        <taxon>Serendipitaceae</taxon>
        <taxon>Serendipita</taxon>
    </lineage>
</organism>
<name>A0A0C3B882_SERVB</name>